<accession>A0A3S5BNP8</accession>
<dbReference type="PANTHER" id="PTHR46262:SF2">
    <property type="entry name" value="FORKHEAD BOX PROTEIN BINIOU"/>
    <property type="match status" value="1"/>
</dbReference>
<dbReference type="GO" id="GO:0000981">
    <property type="term" value="F:DNA-binding transcription factor activity, RNA polymerase II-specific"/>
    <property type="evidence" value="ECO:0007669"/>
    <property type="project" value="TreeGrafter"/>
</dbReference>
<dbReference type="GO" id="GO:0005634">
    <property type="term" value="C:nucleus"/>
    <property type="evidence" value="ECO:0007669"/>
    <property type="project" value="UniProtKB-SubCell"/>
</dbReference>
<dbReference type="InterPro" id="IPR018122">
    <property type="entry name" value="TF_fork_head_CS_1"/>
</dbReference>
<dbReference type="PANTHER" id="PTHR46262">
    <property type="entry name" value="FORKHEAD BOX PROTEIN BINIOU"/>
    <property type="match status" value="1"/>
</dbReference>
<proteinExistence type="predicted"/>
<name>A0A3S5BNP8_9PLAT</name>
<feature type="DNA-binding region" description="Fork-head" evidence="4">
    <location>
        <begin position="23"/>
        <end position="147"/>
    </location>
</feature>
<keyword evidence="7" id="KW-1185">Reference proteome</keyword>
<comment type="caution">
    <text evidence="6">The sequence shown here is derived from an EMBL/GenBank/DDBJ whole genome shotgun (WGS) entry which is preliminary data.</text>
</comment>
<evidence type="ECO:0000256" key="4">
    <source>
        <dbReference type="PROSITE-ProRule" id="PRU00089"/>
    </source>
</evidence>
<dbReference type="InterPro" id="IPR036390">
    <property type="entry name" value="WH_DNA-bd_sf"/>
</dbReference>
<dbReference type="PRINTS" id="PR00053">
    <property type="entry name" value="FORKHEAD"/>
</dbReference>
<dbReference type="Pfam" id="PF00250">
    <property type="entry name" value="Forkhead"/>
    <property type="match status" value="1"/>
</dbReference>
<dbReference type="PROSITE" id="PS50039">
    <property type="entry name" value="FORK_HEAD_3"/>
    <property type="match status" value="1"/>
</dbReference>
<evidence type="ECO:0000313" key="6">
    <source>
        <dbReference type="EMBL" id="VEL32200.1"/>
    </source>
</evidence>
<dbReference type="InterPro" id="IPR036388">
    <property type="entry name" value="WH-like_DNA-bd_sf"/>
</dbReference>
<dbReference type="AlphaFoldDB" id="A0A3S5BNP8"/>
<reference evidence="6" key="1">
    <citation type="submission" date="2018-11" db="EMBL/GenBank/DDBJ databases">
        <authorList>
            <consortium name="Pathogen Informatics"/>
        </authorList>
    </citation>
    <scope>NUCLEOTIDE SEQUENCE</scope>
</reference>
<dbReference type="GO" id="GO:0009887">
    <property type="term" value="P:animal organ morphogenesis"/>
    <property type="evidence" value="ECO:0007669"/>
    <property type="project" value="TreeGrafter"/>
</dbReference>
<dbReference type="SUPFAM" id="SSF46785">
    <property type="entry name" value="Winged helix' DNA-binding domain"/>
    <property type="match status" value="1"/>
</dbReference>
<evidence type="ECO:0000313" key="7">
    <source>
        <dbReference type="Proteomes" id="UP000784294"/>
    </source>
</evidence>
<comment type="subcellular location">
    <subcellularLocation>
        <location evidence="1 4">Nucleus</location>
    </subcellularLocation>
</comment>
<dbReference type="Gene3D" id="1.10.10.10">
    <property type="entry name" value="Winged helix-like DNA-binding domain superfamily/Winged helix DNA-binding domain"/>
    <property type="match status" value="1"/>
</dbReference>
<evidence type="ECO:0000256" key="2">
    <source>
        <dbReference type="ARBA" id="ARBA00023125"/>
    </source>
</evidence>
<dbReference type="SMART" id="SM00339">
    <property type="entry name" value="FH"/>
    <property type="match status" value="1"/>
</dbReference>
<dbReference type="InterPro" id="IPR001766">
    <property type="entry name" value="Fork_head_dom"/>
</dbReference>
<dbReference type="Proteomes" id="UP000784294">
    <property type="component" value="Unassembled WGS sequence"/>
</dbReference>
<evidence type="ECO:0000259" key="5">
    <source>
        <dbReference type="PROSITE" id="PS50039"/>
    </source>
</evidence>
<sequence>MILTNLPSLFSPLTASGSRRSEKPPYSYIALIAMAIQASRDKRCTLSEIYQYLHNRFSFFRGPYTGWKNSVRHNLSLNEVFIKLPKVLLSISNDRVKKEQLATVLQCNSSETISNLTQVEVSRDQKWTILPLTVGKGRKSMASFFIG</sequence>
<dbReference type="OrthoDB" id="5402974at2759"/>
<keyword evidence="3 4" id="KW-0539">Nucleus</keyword>
<gene>
    <name evidence="6" type="ORF">PXEA_LOCUS25640</name>
</gene>
<protein>
    <recommendedName>
        <fullName evidence="5">Fork-head domain-containing protein</fullName>
    </recommendedName>
</protein>
<dbReference type="InterPro" id="IPR051770">
    <property type="entry name" value="Forkhead_box_regulator"/>
</dbReference>
<organism evidence="6 7">
    <name type="scientific">Protopolystoma xenopodis</name>
    <dbReference type="NCBI Taxonomy" id="117903"/>
    <lineage>
        <taxon>Eukaryota</taxon>
        <taxon>Metazoa</taxon>
        <taxon>Spiralia</taxon>
        <taxon>Lophotrochozoa</taxon>
        <taxon>Platyhelminthes</taxon>
        <taxon>Monogenea</taxon>
        <taxon>Polyopisthocotylea</taxon>
        <taxon>Polystomatidea</taxon>
        <taxon>Polystomatidae</taxon>
        <taxon>Protopolystoma</taxon>
    </lineage>
</organism>
<dbReference type="EMBL" id="CAAALY010131358">
    <property type="protein sequence ID" value="VEL32200.1"/>
    <property type="molecule type" value="Genomic_DNA"/>
</dbReference>
<dbReference type="PROSITE" id="PS00658">
    <property type="entry name" value="FORK_HEAD_2"/>
    <property type="match status" value="1"/>
</dbReference>
<keyword evidence="2 4" id="KW-0238">DNA-binding</keyword>
<dbReference type="InterPro" id="IPR030456">
    <property type="entry name" value="TF_fork_head_CS_2"/>
</dbReference>
<feature type="domain" description="Fork-head" evidence="5">
    <location>
        <begin position="23"/>
        <end position="147"/>
    </location>
</feature>
<dbReference type="PROSITE" id="PS00657">
    <property type="entry name" value="FORK_HEAD_1"/>
    <property type="match status" value="1"/>
</dbReference>
<evidence type="ECO:0000256" key="1">
    <source>
        <dbReference type="ARBA" id="ARBA00004123"/>
    </source>
</evidence>
<dbReference type="GO" id="GO:0000978">
    <property type="term" value="F:RNA polymerase II cis-regulatory region sequence-specific DNA binding"/>
    <property type="evidence" value="ECO:0007669"/>
    <property type="project" value="TreeGrafter"/>
</dbReference>
<evidence type="ECO:0000256" key="3">
    <source>
        <dbReference type="ARBA" id="ARBA00023242"/>
    </source>
</evidence>